<comment type="caution">
    <text evidence="2">The sequence shown here is derived from an EMBL/GenBank/DDBJ whole genome shotgun (WGS) entry which is preliminary data.</text>
</comment>
<dbReference type="RefSeq" id="XP_046047375.1">
    <property type="nucleotide sequence ID" value="XM_046190338.1"/>
</dbReference>
<organism evidence="2 3">
    <name type="scientific">Fusarium redolens</name>
    <dbReference type="NCBI Taxonomy" id="48865"/>
    <lineage>
        <taxon>Eukaryota</taxon>
        <taxon>Fungi</taxon>
        <taxon>Dikarya</taxon>
        <taxon>Ascomycota</taxon>
        <taxon>Pezizomycotina</taxon>
        <taxon>Sordariomycetes</taxon>
        <taxon>Hypocreomycetidae</taxon>
        <taxon>Hypocreales</taxon>
        <taxon>Nectriaceae</taxon>
        <taxon>Fusarium</taxon>
        <taxon>Fusarium redolens species complex</taxon>
    </lineage>
</organism>
<sequence>MKSTTSILVLQSVAACAGFTMPEKLPNGVYSVHVNAQGLEVYDGLTVDHSTTVTPRAPSPQLRARQWKDEGGWDRSDPETFCGCGNCDTAVDMLKGQFDRSDGGVGEVTQAWYSIWGDVPMNSSRYADLLVHITDTCGWYVPGTLVPSSIGFSTIGCGYMNYAPGLDFCANSDSGKFMGRNGRC</sequence>
<protein>
    <submittedName>
        <fullName evidence="2">Uncharacterized protein</fullName>
    </submittedName>
</protein>
<keyword evidence="1" id="KW-0732">Signal</keyword>
<proteinExistence type="predicted"/>
<dbReference type="GeneID" id="70220292"/>
<dbReference type="AlphaFoldDB" id="A0A9P9K028"/>
<gene>
    <name evidence="2" type="ORF">BKA55DRAFT_541067</name>
</gene>
<accession>A0A9P9K028</accession>
<keyword evidence="3" id="KW-1185">Reference proteome</keyword>
<dbReference type="EMBL" id="JAGMUX010000011">
    <property type="protein sequence ID" value="KAH7244152.1"/>
    <property type="molecule type" value="Genomic_DNA"/>
</dbReference>
<evidence type="ECO:0000313" key="2">
    <source>
        <dbReference type="EMBL" id="KAH7244152.1"/>
    </source>
</evidence>
<evidence type="ECO:0000256" key="1">
    <source>
        <dbReference type="SAM" id="SignalP"/>
    </source>
</evidence>
<feature type="chain" id="PRO_5040223379" evidence="1">
    <location>
        <begin position="19"/>
        <end position="184"/>
    </location>
</feature>
<name>A0A9P9K028_FUSRE</name>
<dbReference type="PROSITE" id="PS51257">
    <property type="entry name" value="PROKAR_LIPOPROTEIN"/>
    <property type="match status" value="1"/>
</dbReference>
<feature type="signal peptide" evidence="1">
    <location>
        <begin position="1"/>
        <end position="18"/>
    </location>
</feature>
<dbReference type="Proteomes" id="UP000720189">
    <property type="component" value="Unassembled WGS sequence"/>
</dbReference>
<reference evidence="2" key="1">
    <citation type="journal article" date="2021" name="Nat. Commun.">
        <title>Genetic determinants of endophytism in the Arabidopsis root mycobiome.</title>
        <authorList>
            <person name="Mesny F."/>
            <person name="Miyauchi S."/>
            <person name="Thiergart T."/>
            <person name="Pickel B."/>
            <person name="Atanasova L."/>
            <person name="Karlsson M."/>
            <person name="Huettel B."/>
            <person name="Barry K.W."/>
            <person name="Haridas S."/>
            <person name="Chen C."/>
            <person name="Bauer D."/>
            <person name="Andreopoulos W."/>
            <person name="Pangilinan J."/>
            <person name="LaButti K."/>
            <person name="Riley R."/>
            <person name="Lipzen A."/>
            <person name="Clum A."/>
            <person name="Drula E."/>
            <person name="Henrissat B."/>
            <person name="Kohler A."/>
            <person name="Grigoriev I.V."/>
            <person name="Martin F.M."/>
            <person name="Hacquard S."/>
        </authorList>
    </citation>
    <scope>NUCLEOTIDE SEQUENCE</scope>
    <source>
        <strain evidence="2">MPI-CAGE-AT-0023</strain>
    </source>
</reference>
<dbReference type="OrthoDB" id="5006988at2759"/>
<evidence type="ECO:0000313" key="3">
    <source>
        <dbReference type="Proteomes" id="UP000720189"/>
    </source>
</evidence>